<evidence type="ECO:0000259" key="3">
    <source>
        <dbReference type="Pfam" id="PF21722"/>
    </source>
</evidence>
<dbReference type="EMBL" id="MN739518">
    <property type="protein sequence ID" value="QHT10045.1"/>
    <property type="molecule type" value="Genomic_DNA"/>
</dbReference>
<keyword evidence="2" id="KW-1133">Transmembrane helix</keyword>
<feature type="compositionally biased region" description="Gly residues" evidence="1">
    <location>
        <begin position="263"/>
        <end position="272"/>
    </location>
</feature>
<accession>A0A6C0D2W6</accession>
<dbReference type="InterPro" id="IPR049304">
    <property type="entry name" value="Gly_rich_dom"/>
</dbReference>
<feature type="region of interest" description="Disordered" evidence="1">
    <location>
        <begin position="89"/>
        <end position="116"/>
    </location>
</feature>
<organism evidence="4">
    <name type="scientific">viral metagenome</name>
    <dbReference type="NCBI Taxonomy" id="1070528"/>
    <lineage>
        <taxon>unclassified sequences</taxon>
        <taxon>metagenomes</taxon>
        <taxon>organismal metagenomes</taxon>
    </lineage>
</organism>
<dbReference type="Pfam" id="PF21722">
    <property type="entry name" value="Gly_rich_2"/>
    <property type="match status" value="1"/>
</dbReference>
<keyword evidence="2" id="KW-0812">Transmembrane</keyword>
<evidence type="ECO:0000313" key="4">
    <source>
        <dbReference type="EMBL" id="QHT10045.1"/>
    </source>
</evidence>
<feature type="region of interest" description="Disordered" evidence="1">
    <location>
        <begin position="217"/>
        <end position="315"/>
    </location>
</feature>
<proteinExistence type="predicted"/>
<keyword evidence="2" id="KW-0472">Membrane</keyword>
<reference evidence="4" key="1">
    <citation type="journal article" date="2020" name="Nature">
        <title>Giant virus diversity and host interactions through global metagenomics.</title>
        <authorList>
            <person name="Schulz F."/>
            <person name="Roux S."/>
            <person name="Paez-Espino D."/>
            <person name="Jungbluth S."/>
            <person name="Walsh D.A."/>
            <person name="Denef V.J."/>
            <person name="McMahon K.D."/>
            <person name="Konstantinidis K.T."/>
            <person name="Eloe-Fadrosh E.A."/>
            <person name="Kyrpides N.C."/>
            <person name="Woyke T."/>
        </authorList>
    </citation>
    <scope>NUCLEOTIDE SEQUENCE</scope>
    <source>
        <strain evidence="4">GVMAG-M-3300023174-104</strain>
    </source>
</reference>
<feature type="compositionally biased region" description="Gly residues" evidence="1">
    <location>
        <begin position="305"/>
        <end position="315"/>
    </location>
</feature>
<sequence>MKKTNIFMTLIKFVIISAIIIFVVWIFYRIFFNRVSPTITPTPSSVKIKTFPPTDSDNLITPSPYPLLYTYTPYPTPTPLPDLIVEVTQPPESTTQPPESTTQPPETTTISPDGTITTDDYTITGGIFSSDGIYNYIIFLYNSENTSPKSFSLHFTSGSREVYYLVVGGGGAGGQNAGGGGGGGGVRNGVLPYTSGTTYTVVVGAGGLPGRLTIDQQSNDRLNTSGGDSMISGEGLTTIKANGGGRGGSQYSGSSESVETLDGGSGGGGAGGNISTSNVNGGKSTDLTEGSNGGNGSGTAENNSAGGGGGGAGGQGVQSSINPFYNYGGVGGGAKQWIINGLYYGWGGGGGINGGQMGGVGIGGGNGSSLNIDGKSSGGDGSDGFGNGGGGSCGIFSNYINNTGGKGGSGTVIIAWLVSPPTPVPSPTPSVDCLTQEVECSKDYWVPNTNNKCIYNNRCNQYCSSEHGVCMKSENDESCLCENNVGVLKLNACPFVVVSDDYWVTDTDNRCINDDSCLQYCLSHEEVGMKSEDADVCYCENGVSISKLTGCQWLE</sequence>
<dbReference type="AlphaFoldDB" id="A0A6C0D2W6"/>
<feature type="compositionally biased region" description="Polar residues" evidence="1">
    <location>
        <begin position="273"/>
        <end position="287"/>
    </location>
</feature>
<evidence type="ECO:0000256" key="1">
    <source>
        <dbReference type="SAM" id="MobiDB-lite"/>
    </source>
</evidence>
<evidence type="ECO:0000256" key="2">
    <source>
        <dbReference type="SAM" id="Phobius"/>
    </source>
</evidence>
<protein>
    <recommendedName>
        <fullName evidence="3">Glycine-rich domain-containing protein</fullName>
    </recommendedName>
</protein>
<dbReference type="PRINTS" id="PR01228">
    <property type="entry name" value="EGGSHELL"/>
</dbReference>
<feature type="transmembrane region" description="Helical" evidence="2">
    <location>
        <begin position="7"/>
        <end position="28"/>
    </location>
</feature>
<name>A0A6C0D2W6_9ZZZZ</name>
<feature type="compositionally biased region" description="Polar residues" evidence="1">
    <location>
        <begin position="217"/>
        <end position="227"/>
    </location>
</feature>
<feature type="domain" description="Glycine-rich" evidence="3">
    <location>
        <begin position="147"/>
        <end position="416"/>
    </location>
</feature>